<accession>A0A2Z4FN94</accession>
<organism evidence="1 2">
    <name type="scientific">Bradymonas sediminis</name>
    <dbReference type="NCBI Taxonomy" id="1548548"/>
    <lineage>
        <taxon>Bacteria</taxon>
        <taxon>Deltaproteobacteria</taxon>
        <taxon>Bradymonadales</taxon>
        <taxon>Bradymonadaceae</taxon>
        <taxon>Bradymonas</taxon>
    </lineage>
</organism>
<evidence type="ECO:0000313" key="2">
    <source>
        <dbReference type="Proteomes" id="UP000249799"/>
    </source>
</evidence>
<dbReference type="KEGG" id="bsed:DN745_12920"/>
<reference evidence="1 2" key="1">
    <citation type="submission" date="2018-06" db="EMBL/GenBank/DDBJ databases">
        <title>Lujinxingia sediminis gen. nov. sp. nov., a new facultative anaerobic member of the class Deltaproteobacteria, and proposal of Lujinxingaceae fam. nov.</title>
        <authorList>
            <person name="Guo L.-Y."/>
            <person name="Li C.-M."/>
            <person name="Wang S."/>
            <person name="Du Z.-J."/>
        </authorList>
    </citation>
    <scope>NUCLEOTIDE SEQUENCE [LARGE SCALE GENOMIC DNA]</scope>
    <source>
        <strain evidence="1 2">FA350</strain>
    </source>
</reference>
<evidence type="ECO:0000313" key="1">
    <source>
        <dbReference type="EMBL" id="AWV90186.1"/>
    </source>
</evidence>
<gene>
    <name evidence="1" type="ORF">DN745_12920</name>
</gene>
<name>A0A2Z4FN94_9DELT</name>
<dbReference type="AlphaFoldDB" id="A0A2Z4FN94"/>
<proteinExistence type="predicted"/>
<dbReference type="RefSeq" id="WP_111335430.1">
    <property type="nucleotide sequence ID" value="NZ_CP030032.1"/>
</dbReference>
<dbReference type="Proteomes" id="UP000249799">
    <property type="component" value="Chromosome"/>
</dbReference>
<dbReference type="OrthoDB" id="5511350at2"/>
<dbReference type="EMBL" id="CP030032">
    <property type="protein sequence ID" value="AWV90186.1"/>
    <property type="molecule type" value="Genomic_DNA"/>
</dbReference>
<sequence>MSYFVPDRSNRPTDEGDPSGGTTELYADEEKTLELTDGRVAVVETALVDGFTLVYYYFDVAGLENASEKKLADLLKASGVEMESSDPDIEIVFSASKTDDAQGRKIWEAQLSFWG</sequence>
<protein>
    <submittedName>
        <fullName evidence="1">Uncharacterized protein</fullName>
    </submittedName>
</protein>
<keyword evidence="2" id="KW-1185">Reference proteome</keyword>